<name>A0A0L0SDU0_ALLM3</name>
<feature type="compositionally biased region" description="Acidic residues" evidence="1">
    <location>
        <begin position="25"/>
        <end position="34"/>
    </location>
</feature>
<feature type="region of interest" description="Disordered" evidence="1">
    <location>
        <begin position="69"/>
        <end position="111"/>
    </location>
</feature>
<dbReference type="AlphaFoldDB" id="A0A0L0SDU0"/>
<reference evidence="3" key="2">
    <citation type="submission" date="2009-11" db="EMBL/GenBank/DDBJ databases">
        <title>The Genome Sequence of Allomyces macrogynus strain ATCC 38327.</title>
        <authorList>
            <consortium name="The Broad Institute Genome Sequencing Platform"/>
            <person name="Russ C."/>
            <person name="Cuomo C."/>
            <person name="Shea T."/>
            <person name="Young S.K."/>
            <person name="Zeng Q."/>
            <person name="Koehrsen M."/>
            <person name="Haas B."/>
            <person name="Borodovsky M."/>
            <person name="Guigo R."/>
            <person name="Alvarado L."/>
            <person name="Berlin A."/>
            <person name="Borenstein D."/>
            <person name="Chen Z."/>
            <person name="Engels R."/>
            <person name="Freedman E."/>
            <person name="Gellesch M."/>
            <person name="Goldberg J."/>
            <person name="Griggs A."/>
            <person name="Gujja S."/>
            <person name="Heiman D."/>
            <person name="Hepburn T."/>
            <person name="Howarth C."/>
            <person name="Jen D."/>
            <person name="Larson L."/>
            <person name="Lewis B."/>
            <person name="Mehta T."/>
            <person name="Park D."/>
            <person name="Pearson M."/>
            <person name="Roberts A."/>
            <person name="Saif S."/>
            <person name="Shenoy N."/>
            <person name="Sisk P."/>
            <person name="Stolte C."/>
            <person name="Sykes S."/>
            <person name="Walk T."/>
            <person name="White J."/>
            <person name="Yandava C."/>
            <person name="Burger G."/>
            <person name="Gray M.W."/>
            <person name="Holland P.W.H."/>
            <person name="King N."/>
            <person name="Lang F.B.F."/>
            <person name="Roger A.J."/>
            <person name="Ruiz-Trillo I."/>
            <person name="Lander E."/>
            <person name="Nusbaum C."/>
        </authorList>
    </citation>
    <scope>NUCLEOTIDE SEQUENCE [LARGE SCALE GENOMIC DNA]</scope>
    <source>
        <strain evidence="3">ATCC 38327</strain>
    </source>
</reference>
<keyword evidence="3" id="KW-1185">Reference proteome</keyword>
<feature type="region of interest" description="Disordered" evidence="1">
    <location>
        <begin position="20"/>
        <end position="50"/>
    </location>
</feature>
<dbReference type="VEuPathDB" id="FungiDB:AMAG_06025"/>
<reference evidence="2 3" key="1">
    <citation type="submission" date="2009-11" db="EMBL/GenBank/DDBJ databases">
        <title>Annotation of Allomyces macrogynus ATCC 38327.</title>
        <authorList>
            <consortium name="The Broad Institute Genome Sequencing Platform"/>
            <person name="Russ C."/>
            <person name="Cuomo C."/>
            <person name="Burger G."/>
            <person name="Gray M.W."/>
            <person name="Holland P.W.H."/>
            <person name="King N."/>
            <person name="Lang F.B.F."/>
            <person name="Roger A.J."/>
            <person name="Ruiz-Trillo I."/>
            <person name="Young S.K."/>
            <person name="Zeng Q."/>
            <person name="Gargeya S."/>
            <person name="Fitzgerald M."/>
            <person name="Haas B."/>
            <person name="Abouelleil A."/>
            <person name="Alvarado L."/>
            <person name="Arachchi H.M."/>
            <person name="Berlin A."/>
            <person name="Chapman S.B."/>
            <person name="Gearin G."/>
            <person name="Goldberg J."/>
            <person name="Griggs A."/>
            <person name="Gujja S."/>
            <person name="Hansen M."/>
            <person name="Heiman D."/>
            <person name="Howarth C."/>
            <person name="Larimer J."/>
            <person name="Lui A."/>
            <person name="MacDonald P.J.P."/>
            <person name="McCowen C."/>
            <person name="Montmayeur A."/>
            <person name="Murphy C."/>
            <person name="Neiman D."/>
            <person name="Pearson M."/>
            <person name="Priest M."/>
            <person name="Roberts A."/>
            <person name="Saif S."/>
            <person name="Shea T."/>
            <person name="Sisk P."/>
            <person name="Stolte C."/>
            <person name="Sykes S."/>
            <person name="Wortman J."/>
            <person name="Nusbaum C."/>
            <person name="Birren B."/>
        </authorList>
    </citation>
    <scope>NUCLEOTIDE SEQUENCE [LARGE SCALE GENOMIC DNA]</scope>
    <source>
        <strain evidence="2 3">ATCC 38327</strain>
    </source>
</reference>
<accession>A0A0L0SDU0</accession>
<evidence type="ECO:0000256" key="1">
    <source>
        <dbReference type="SAM" id="MobiDB-lite"/>
    </source>
</evidence>
<gene>
    <name evidence="2" type="ORF">AMAG_06025</name>
</gene>
<protein>
    <submittedName>
        <fullName evidence="2">Uncharacterized protein</fullName>
    </submittedName>
</protein>
<proteinExistence type="predicted"/>
<sequence>MRGPRLLLPRRHGTCLTCRLARAPDDDDEGDDDGSGTATPRPLTRTPARHGVVGAIKTAAADGQPRARVGGWVPLVGRGRSPRRCRRERERTPTRVRSSPAVTPVAHNDRA</sequence>
<evidence type="ECO:0000313" key="3">
    <source>
        <dbReference type="Proteomes" id="UP000054350"/>
    </source>
</evidence>
<dbReference type="EMBL" id="GG745336">
    <property type="protein sequence ID" value="KNE60651.1"/>
    <property type="molecule type" value="Genomic_DNA"/>
</dbReference>
<organism evidence="2 3">
    <name type="scientific">Allomyces macrogynus (strain ATCC 38327)</name>
    <name type="common">Allomyces javanicus var. macrogynus</name>
    <dbReference type="NCBI Taxonomy" id="578462"/>
    <lineage>
        <taxon>Eukaryota</taxon>
        <taxon>Fungi</taxon>
        <taxon>Fungi incertae sedis</taxon>
        <taxon>Blastocladiomycota</taxon>
        <taxon>Blastocladiomycetes</taxon>
        <taxon>Blastocladiales</taxon>
        <taxon>Blastocladiaceae</taxon>
        <taxon>Allomyces</taxon>
    </lineage>
</organism>
<dbReference type="Proteomes" id="UP000054350">
    <property type="component" value="Unassembled WGS sequence"/>
</dbReference>
<evidence type="ECO:0000313" key="2">
    <source>
        <dbReference type="EMBL" id="KNE60651.1"/>
    </source>
</evidence>
<feature type="compositionally biased region" description="Low complexity" evidence="1">
    <location>
        <begin position="35"/>
        <end position="46"/>
    </location>
</feature>